<keyword evidence="5" id="KW-0133">Cell shape</keyword>
<comment type="similarity">
    <text evidence="2">Belongs to the MreD family.</text>
</comment>
<keyword evidence="3" id="KW-1003">Cell membrane</keyword>
<dbReference type="Proteomes" id="UP000190206">
    <property type="component" value="Unassembled WGS sequence"/>
</dbReference>
<gene>
    <name evidence="9" type="ORF">BS637_09650</name>
    <name evidence="10" type="ORF">BS638_06185</name>
</gene>
<evidence type="ECO:0000256" key="6">
    <source>
        <dbReference type="ARBA" id="ARBA00022989"/>
    </source>
</evidence>
<keyword evidence="4 8" id="KW-0812">Transmembrane</keyword>
<keyword evidence="11" id="KW-1185">Reference proteome</keyword>
<dbReference type="OrthoDB" id="9796616at2"/>
<organism evidence="10 12">
    <name type="scientific">Clostridium tepidum</name>
    <dbReference type="NCBI Taxonomy" id="1962263"/>
    <lineage>
        <taxon>Bacteria</taxon>
        <taxon>Bacillati</taxon>
        <taxon>Bacillota</taxon>
        <taxon>Clostridia</taxon>
        <taxon>Eubacteriales</taxon>
        <taxon>Clostridiaceae</taxon>
        <taxon>Clostridium</taxon>
    </lineage>
</organism>
<reference evidence="9 11" key="1">
    <citation type="submission" date="2016-12" db="EMBL/GenBank/DDBJ databases">
        <title>Clostridium tepidum sp. nov., a close relative of Clostridium sporogenes and Clostridium botulinum Group I.</title>
        <authorList>
            <person name="Dobritsa A.P."/>
            <person name="Kutumbaka K."/>
            <person name="Werner K."/>
            <person name="Samadpour M."/>
        </authorList>
    </citation>
    <scope>NUCLEOTIDE SEQUENCE [LARGE SCALE GENOMIC DNA]</scope>
    <source>
        <strain evidence="9 11">PE</strain>
    </source>
</reference>
<dbReference type="GO" id="GO:0008360">
    <property type="term" value="P:regulation of cell shape"/>
    <property type="evidence" value="ECO:0007669"/>
    <property type="project" value="UniProtKB-KW"/>
</dbReference>
<dbReference type="GO" id="GO:0005886">
    <property type="term" value="C:plasma membrane"/>
    <property type="evidence" value="ECO:0007669"/>
    <property type="project" value="UniProtKB-SubCell"/>
</dbReference>
<evidence type="ECO:0000313" key="12">
    <source>
        <dbReference type="Proteomes" id="UP000190256"/>
    </source>
</evidence>
<evidence type="ECO:0000256" key="7">
    <source>
        <dbReference type="ARBA" id="ARBA00023136"/>
    </source>
</evidence>
<sequence length="163" mass="18778">MKKKLILGAILILFAILDNSLIPFIAIKGVYPSFLFVFIVSYSIIKDKWEAIWVGVFAGILQDLYFTNVFGINSLINMFVCLIAAEIGLNIIRSKILIPVISSFLLSIFKGAFIWIIAYFLKMNISYNLIAFNSIYNGIITIIVYKLVYNLCEKRHMDRKWEF</sequence>
<name>A0A1S9I9X5_9CLOT</name>
<dbReference type="PIRSF" id="PIRSF037497">
    <property type="entry name" value="MreD_Clostridium/Treponema_prd"/>
    <property type="match status" value="1"/>
</dbReference>
<proteinExistence type="inferred from homology"/>
<comment type="caution">
    <text evidence="10">The sequence shown here is derived from an EMBL/GenBank/DDBJ whole genome shotgun (WGS) entry which is preliminary data.</text>
</comment>
<evidence type="ECO:0000256" key="5">
    <source>
        <dbReference type="ARBA" id="ARBA00022960"/>
    </source>
</evidence>
<feature type="transmembrane region" description="Helical" evidence="8">
    <location>
        <begin position="127"/>
        <end position="149"/>
    </location>
</feature>
<dbReference type="STRING" id="1962263.BS637_09650"/>
<dbReference type="AlphaFoldDB" id="A0A1S9I9X5"/>
<evidence type="ECO:0000313" key="10">
    <source>
        <dbReference type="EMBL" id="OOO67117.1"/>
    </source>
</evidence>
<evidence type="ECO:0000313" key="9">
    <source>
        <dbReference type="EMBL" id="OOO62050.1"/>
    </source>
</evidence>
<keyword evidence="6 8" id="KW-1133">Transmembrane helix</keyword>
<dbReference type="InterPro" id="IPR017225">
    <property type="entry name" value="Cell_shape_determin_MreD_prd"/>
</dbReference>
<protein>
    <submittedName>
        <fullName evidence="10">Rod shape-determining protein MreD</fullName>
    </submittedName>
</protein>
<evidence type="ECO:0000256" key="2">
    <source>
        <dbReference type="ARBA" id="ARBA00007776"/>
    </source>
</evidence>
<dbReference type="InterPro" id="IPR007227">
    <property type="entry name" value="Cell_shape_determining_MreD"/>
</dbReference>
<comment type="subcellular location">
    <subcellularLocation>
        <location evidence="1">Cell membrane</location>
        <topology evidence="1">Multi-pass membrane protein</topology>
    </subcellularLocation>
</comment>
<dbReference type="Proteomes" id="UP000190256">
    <property type="component" value="Unassembled WGS sequence"/>
</dbReference>
<accession>A0A1S9I9X5</accession>
<evidence type="ECO:0000313" key="11">
    <source>
        <dbReference type="Proteomes" id="UP000190206"/>
    </source>
</evidence>
<keyword evidence="7 8" id="KW-0472">Membrane</keyword>
<dbReference type="EMBL" id="MRAE01000011">
    <property type="protein sequence ID" value="OOO67117.1"/>
    <property type="molecule type" value="Genomic_DNA"/>
</dbReference>
<dbReference type="RefSeq" id="WP_078024511.1">
    <property type="nucleotide sequence ID" value="NZ_JADPGM010000007.1"/>
</dbReference>
<evidence type="ECO:0000256" key="8">
    <source>
        <dbReference type="SAM" id="Phobius"/>
    </source>
</evidence>
<feature type="transmembrane region" description="Helical" evidence="8">
    <location>
        <begin position="97"/>
        <end position="121"/>
    </location>
</feature>
<evidence type="ECO:0000256" key="4">
    <source>
        <dbReference type="ARBA" id="ARBA00022692"/>
    </source>
</evidence>
<dbReference type="NCBIfam" id="TIGR03426">
    <property type="entry name" value="shape_MreD"/>
    <property type="match status" value="1"/>
</dbReference>
<evidence type="ECO:0000256" key="1">
    <source>
        <dbReference type="ARBA" id="ARBA00004651"/>
    </source>
</evidence>
<feature type="transmembrane region" description="Helical" evidence="8">
    <location>
        <begin position="65"/>
        <end position="85"/>
    </location>
</feature>
<reference evidence="10 12" key="2">
    <citation type="submission" date="2016-12" db="EMBL/GenBank/DDBJ databases">
        <title>Clostridium tepidum sp. nov., a close relative of Clostridium sporogenes and Clostridium botulinum Group I.</title>
        <authorList>
            <person name="Dobritsa A.P."/>
            <person name="Kutumbaka K.K."/>
            <person name="Werner K."/>
            <person name="Wiedmann M."/>
            <person name="Asmus A."/>
            <person name="Samadpour M."/>
        </authorList>
    </citation>
    <scope>NUCLEOTIDE SEQUENCE [LARGE SCALE GENOMIC DNA]</scope>
    <source>
        <strain evidence="10 12">IEH 97212</strain>
    </source>
</reference>
<dbReference type="EMBL" id="MRAD01000008">
    <property type="protein sequence ID" value="OOO62050.1"/>
    <property type="molecule type" value="Genomic_DNA"/>
</dbReference>
<evidence type="ECO:0000256" key="3">
    <source>
        <dbReference type="ARBA" id="ARBA00022475"/>
    </source>
</evidence>
<dbReference type="Pfam" id="PF04093">
    <property type="entry name" value="MreD"/>
    <property type="match status" value="1"/>
</dbReference>